<keyword evidence="3" id="KW-1185">Reference proteome</keyword>
<proteinExistence type="predicted"/>
<dbReference type="AlphaFoldDB" id="A0AAD4M8M4"/>
<evidence type="ECO:0000313" key="3">
    <source>
        <dbReference type="Proteomes" id="UP001203297"/>
    </source>
</evidence>
<dbReference type="Proteomes" id="UP001203297">
    <property type="component" value="Unassembled WGS sequence"/>
</dbReference>
<feature type="compositionally biased region" description="Basic and acidic residues" evidence="1">
    <location>
        <begin position="26"/>
        <end position="44"/>
    </location>
</feature>
<reference evidence="2" key="1">
    <citation type="journal article" date="2022" name="New Phytol.">
        <title>Evolutionary transition to the ectomycorrhizal habit in the genomes of a hyperdiverse lineage of mushroom-forming fungi.</title>
        <authorList>
            <person name="Looney B."/>
            <person name="Miyauchi S."/>
            <person name="Morin E."/>
            <person name="Drula E."/>
            <person name="Courty P.E."/>
            <person name="Kohler A."/>
            <person name="Kuo A."/>
            <person name="LaButti K."/>
            <person name="Pangilinan J."/>
            <person name="Lipzen A."/>
            <person name="Riley R."/>
            <person name="Andreopoulos W."/>
            <person name="He G."/>
            <person name="Johnson J."/>
            <person name="Nolan M."/>
            <person name="Tritt A."/>
            <person name="Barry K.W."/>
            <person name="Grigoriev I.V."/>
            <person name="Nagy L.G."/>
            <person name="Hibbett D."/>
            <person name="Henrissat B."/>
            <person name="Matheny P.B."/>
            <person name="Labbe J."/>
            <person name="Martin F.M."/>
        </authorList>
    </citation>
    <scope>NUCLEOTIDE SEQUENCE</scope>
    <source>
        <strain evidence="2">BPL690</strain>
    </source>
</reference>
<evidence type="ECO:0000313" key="2">
    <source>
        <dbReference type="EMBL" id="KAI0305304.1"/>
    </source>
</evidence>
<protein>
    <submittedName>
        <fullName evidence="2">Uncharacterized protein</fullName>
    </submittedName>
</protein>
<feature type="compositionally biased region" description="Basic residues" evidence="1">
    <location>
        <begin position="45"/>
        <end position="55"/>
    </location>
</feature>
<evidence type="ECO:0000256" key="1">
    <source>
        <dbReference type="SAM" id="MobiDB-lite"/>
    </source>
</evidence>
<sequence>MSAPLPTPLLDPRKLANTLRRKTGRERHEERKNQLKDLASERYWRHCGRPPRQKSRRDNVSHINADAPYSDDEDEGVEVEVEVKEDAKVSLARSTSGATLLAMARPAKMRSSPPHITDGEAFEVVEIDGRLVALDEEGWEILPDESAQISLLYSDVVRSTAT</sequence>
<dbReference type="EMBL" id="WTXG01000006">
    <property type="protein sequence ID" value="KAI0305304.1"/>
    <property type="molecule type" value="Genomic_DNA"/>
</dbReference>
<comment type="caution">
    <text evidence="2">The sequence shown here is derived from an EMBL/GenBank/DDBJ whole genome shotgun (WGS) entry which is preliminary data.</text>
</comment>
<gene>
    <name evidence="2" type="ORF">B0F90DRAFT_1666744</name>
</gene>
<feature type="region of interest" description="Disordered" evidence="1">
    <location>
        <begin position="1"/>
        <end position="75"/>
    </location>
</feature>
<name>A0AAD4M8M4_9AGAM</name>
<organism evidence="2 3">
    <name type="scientific">Multifurca ochricompacta</name>
    <dbReference type="NCBI Taxonomy" id="376703"/>
    <lineage>
        <taxon>Eukaryota</taxon>
        <taxon>Fungi</taxon>
        <taxon>Dikarya</taxon>
        <taxon>Basidiomycota</taxon>
        <taxon>Agaricomycotina</taxon>
        <taxon>Agaricomycetes</taxon>
        <taxon>Russulales</taxon>
        <taxon>Russulaceae</taxon>
        <taxon>Multifurca</taxon>
    </lineage>
</organism>
<accession>A0AAD4M8M4</accession>